<sequence>MYLKQRADMEKQELEESVDKLKDIIDKKDKTIQTNKMIIKFRDNNVKRLEDKLKGIDVKCEKDSNVESLEREVEALRTLVDNNPQLAKYALETKQLKVAYARLKEEPGTLERVARDMDRTHRLHEMYNTLVMEQQGCKEEPQITPQRVDGVSAATVEKLRSQNNDLSAKLEQVQQQLEDSQQTSEKSLTQLRSKLEASEKQVRELELLLSAYNTKTKIEKDMMNDLHIQTVKTMLTPKKECYKLRSRTVVARLSNNSGSDLNDTIPFESPEGGGASCMEDEGIMGVDMPEEFALAEQEALLDQIKQLQSQMTSAESRIDEYEKDRVSYQHKVSLLQSQLGHTEQYLETEKQKTQSLRDELKKVEPLMKTLTDERDSAAGEKEDLKLMLLQADREIRELRDKLRAAEMEGTEKYDLLASKIAEFEIALQHAMKAEEKLKEENTLLLDKQEDDMATIEFHKQFNENLEKQQAEKTSLIEKLEKQIKDQEQRLDCERLQRESLVLKLQAEGEEKEQELYNRIEENKSLQSEYEGTKNMLEASQITVTKLKAVIDEKDDKISHLELDMRQAEEKINQLFSRVKAAEDGLEETRQQLASSQEEVTFYRTSVDDQSASISELKAQLEASEEKKIEALKQSEVNIEIVTDELAHERTLSAQLKLQISFLETEKEELGDKLSRLEVQLLIKEEDSRRQAETASHAEDLISQVDMLNTMRLQKQGEIERLSARNEQLEEINRLTNIQCVKMEEENDCMKERITSQQCELDLLKDQMTSSKKELQERDKGIASLKAVLEQQKNSLTRLYMDCTELEREKKYYEEQCERLKEVAVKDELNKTELKERARLLEAQISTLTADLDKHSGGMDQLATVLREQFNVETPTMDLDSIAA</sequence>
<proteinExistence type="predicted"/>
<comment type="caution">
    <text evidence="7">The sequence shown here is derived from an EMBL/GenBank/DDBJ whole genome shotgun (WGS) entry which is preliminary data.</text>
</comment>
<evidence type="ECO:0000256" key="2">
    <source>
        <dbReference type="ARBA" id="ARBA00022741"/>
    </source>
</evidence>
<feature type="non-terminal residue" evidence="7">
    <location>
        <position position="883"/>
    </location>
</feature>
<accession>A0A9D4DWK4</accession>
<evidence type="ECO:0000313" key="8">
    <source>
        <dbReference type="Proteomes" id="UP000828390"/>
    </source>
</evidence>
<evidence type="ECO:0000313" key="7">
    <source>
        <dbReference type="EMBL" id="KAH3768236.1"/>
    </source>
</evidence>
<evidence type="ECO:0000256" key="1">
    <source>
        <dbReference type="ARBA" id="ARBA00022701"/>
    </source>
</evidence>
<reference evidence="7" key="1">
    <citation type="journal article" date="2019" name="bioRxiv">
        <title>The Genome of the Zebra Mussel, Dreissena polymorpha: A Resource for Invasive Species Research.</title>
        <authorList>
            <person name="McCartney M.A."/>
            <person name="Auch B."/>
            <person name="Kono T."/>
            <person name="Mallez S."/>
            <person name="Zhang Y."/>
            <person name="Obille A."/>
            <person name="Becker A."/>
            <person name="Abrahante J.E."/>
            <person name="Garbe J."/>
            <person name="Badalamenti J.P."/>
            <person name="Herman A."/>
            <person name="Mangelson H."/>
            <person name="Liachko I."/>
            <person name="Sullivan S."/>
            <person name="Sone E.D."/>
            <person name="Koren S."/>
            <person name="Silverstein K.A.T."/>
            <person name="Beckman K.B."/>
            <person name="Gohl D.M."/>
        </authorList>
    </citation>
    <scope>NUCLEOTIDE SEQUENCE</scope>
    <source>
        <strain evidence="7">Duluth1</strain>
        <tissue evidence="7">Whole animal</tissue>
    </source>
</reference>
<dbReference type="GO" id="GO:0005524">
    <property type="term" value="F:ATP binding"/>
    <property type="evidence" value="ECO:0007669"/>
    <property type="project" value="UniProtKB-KW"/>
</dbReference>
<feature type="coiled-coil region" evidence="6">
    <location>
        <begin position="367"/>
        <end position="512"/>
    </location>
</feature>
<dbReference type="PANTHER" id="PTHR37739:SF8">
    <property type="entry name" value="KINESIN-LIKE PROTEIN KIN-12D"/>
    <property type="match status" value="1"/>
</dbReference>
<gene>
    <name evidence="7" type="ORF">DPMN_169448</name>
</gene>
<evidence type="ECO:0000256" key="5">
    <source>
        <dbReference type="ARBA" id="ARBA00023175"/>
    </source>
</evidence>
<feature type="coiled-coil region" evidence="6">
    <location>
        <begin position="711"/>
        <end position="850"/>
    </location>
</feature>
<evidence type="ECO:0000256" key="6">
    <source>
        <dbReference type="SAM" id="Coils"/>
    </source>
</evidence>
<dbReference type="AlphaFoldDB" id="A0A9D4DWK4"/>
<dbReference type="PANTHER" id="PTHR37739">
    <property type="entry name" value="KINESIN-LIKE PROTEIN KIN-12D"/>
    <property type="match status" value="1"/>
</dbReference>
<feature type="coiled-coil region" evidence="6">
    <location>
        <begin position="4"/>
        <end position="31"/>
    </location>
</feature>
<feature type="coiled-coil region" evidence="6">
    <location>
        <begin position="550"/>
        <end position="686"/>
    </location>
</feature>
<evidence type="ECO:0000256" key="4">
    <source>
        <dbReference type="ARBA" id="ARBA00023054"/>
    </source>
</evidence>
<dbReference type="GO" id="GO:0005874">
    <property type="term" value="C:microtubule"/>
    <property type="evidence" value="ECO:0007669"/>
    <property type="project" value="UniProtKB-KW"/>
</dbReference>
<organism evidence="7 8">
    <name type="scientific">Dreissena polymorpha</name>
    <name type="common">Zebra mussel</name>
    <name type="synonym">Mytilus polymorpha</name>
    <dbReference type="NCBI Taxonomy" id="45954"/>
    <lineage>
        <taxon>Eukaryota</taxon>
        <taxon>Metazoa</taxon>
        <taxon>Spiralia</taxon>
        <taxon>Lophotrochozoa</taxon>
        <taxon>Mollusca</taxon>
        <taxon>Bivalvia</taxon>
        <taxon>Autobranchia</taxon>
        <taxon>Heteroconchia</taxon>
        <taxon>Euheterodonta</taxon>
        <taxon>Imparidentia</taxon>
        <taxon>Neoheterodontei</taxon>
        <taxon>Myida</taxon>
        <taxon>Dreissenoidea</taxon>
        <taxon>Dreissenidae</taxon>
        <taxon>Dreissena</taxon>
    </lineage>
</organism>
<dbReference type="InterPro" id="IPR044986">
    <property type="entry name" value="KIF15/KIN-12"/>
</dbReference>
<feature type="coiled-coil region" evidence="6">
    <location>
        <begin position="156"/>
        <end position="215"/>
    </location>
</feature>
<reference evidence="7" key="2">
    <citation type="submission" date="2020-11" db="EMBL/GenBank/DDBJ databases">
        <authorList>
            <person name="McCartney M.A."/>
            <person name="Auch B."/>
            <person name="Kono T."/>
            <person name="Mallez S."/>
            <person name="Becker A."/>
            <person name="Gohl D.M."/>
            <person name="Silverstein K.A.T."/>
            <person name="Koren S."/>
            <person name="Bechman K.B."/>
            <person name="Herman A."/>
            <person name="Abrahante J.E."/>
            <person name="Garbe J."/>
        </authorList>
    </citation>
    <scope>NUCLEOTIDE SEQUENCE</scope>
    <source>
        <strain evidence="7">Duluth1</strain>
        <tissue evidence="7">Whole animal</tissue>
    </source>
</reference>
<keyword evidence="4 6" id="KW-0175">Coiled coil</keyword>
<feature type="coiled-coil region" evidence="6">
    <location>
        <begin position="290"/>
        <end position="338"/>
    </location>
</feature>
<keyword evidence="2" id="KW-0547">Nucleotide-binding</keyword>
<keyword evidence="5" id="KW-0505">Motor protein</keyword>
<evidence type="ECO:0000256" key="3">
    <source>
        <dbReference type="ARBA" id="ARBA00022840"/>
    </source>
</evidence>
<dbReference type="EMBL" id="JAIWYP010000009">
    <property type="protein sequence ID" value="KAH3768236.1"/>
    <property type="molecule type" value="Genomic_DNA"/>
</dbReference>
<name>A0A9D4DWK4_DREPO</name>
<keyword evidence="3" id="KW-0067">ATP-binding</keyword>
<keyword evidence="8" id="KW-1185">Reference proteome</keyword>
<dbReference type="Proteomes" id="UP000828390">
    <property type="component" value="Unassembled WGS sequence"/>
</dbReference>
<keyword evidence="1" id="KW-0493">Microtubule</keyword>
<protein>
    <submittedName>
        <fullName evidence="7">Uncharacterized protein</fullName>
    </submittedName>
</protein>